<sequence>MAVVVNFDACKFYLYYYPGVISVTGTRFPQAQCAEEAPGPPAESERFSLQSTGKFNRDIILNSSILVLFLKRWLEMTAYSQTIWHFK</sequence>
<dbReference type="Proteomes" id="UP000037146">
    <property type="component" value="Unassembled WGS sequence"/>
</dbReference>
<dbReference type="EMBL" id="LFZW01000001">
    <property type="protein sequence ID" value="KMY50027.1"/>
    <property type="molecule type" value="Genomic_DNA"/>
</dbReference>
<dbReference type="PATRIC" id="fig|1679170.3.peg.2550"/>
<reference evidence="2" key="1">
    <citation type="submission" date="2015-07" db="EMBL/GenBank/DDBJ databases">
        <title>Genome sequencing project for genomic taxonomy and phylogenomics of Bacillus-like bacteria.</title>
        <authorList>
            <person name="Liu B."/>
            <person name="Wang J."/>
            <person name="Zhu Y."/>
            <person name="Liu G."/>
            <person name="Chen Q."/>
            <person name="Chen Z."/>
            <person name="Lan J."/>
            <person name="Che J."/>
            <person name="Ge C."/>
            <person name="Shi H."/>
            <person name="Pan Z."/>
            <person name="Liu X."/>
        </authorList>
    </citation>
    <scope>NUCLEOTIDE SEQUENCE [LARGE SCALE GENOMIC DNA]</scope>
    <source>
        <strain evidence="2">FJAT-27997</strain>
    </source>
</reference>
<comment type="caution">
    <text evidence="1">The sequence shown here is derived from an EMBL/GenBank/DDBJ whole genome shotgun (WGS) entry which is preliminary data.</text>
</comment>
<name>A0A0K9GUW9_9BACI</name>
<keyword evidence="2" id="KW-1185">Reference proteome</keyword>
<evidence type="ECO:0000313" key="2">
    <source>
        <dbReference type="Proteomes" id="UP000037146"/>
    </source>
</evidence>
<dbReference type="STRING" id="1679170.AC625_11320"/>
<proteinExistence type="predicted"/>
<evidence type="ECO:0000313" key="1">
    <source>
        <dbReference type="EMBL" id="KMY50027.1"/>
    </source>
</evidence>
<gene>
    <name evidence="1" type="ORF">AC625_11320</name>
</gene>
<dbReference type="RefSeq" id="WP_049681378.1">
    <property type="nucleotide sequence ID" value="NZ_LFZW01000001.1"/>
</dbReference>
<protein>
    <submittedName>
        <fullName evidence="1">Uncharacterized protein</fullName>
    </submittedName>
</protein>
<dbReference type="AlphaFoldDB" id="A0A0K9GUW9"/>
<organism evidence="1 2">
    <name type="scientific">Peribacillus loiseleuriae</name>
    <dbReference type="NCBI Taxonomy" id="1679170"/>
    <lineage>
        <taxon>Bacteria</taxon>
        <taxon>Bacillati</taxon>
        <taxon>Bacillota</taxon>
        <taxon>Bacilli</taxon>
        <taxon>Bacillales</taxon>
        <taxon>Bacillaceae</taxon>
        <taxon>Peribacillus</taxon>
    </lineage>
</organism>
<accession>A0A0K9GUW9</accession>